<organism evidence="6 7">
    <name type="scientific">Haloferula helveola</name>
    <dbReference type="NCBI Taxonomy" id="490095"/>
    <lineage>
        <taxon>Bacteria</taxon>
        <taxon>Pseudomonadati</taxon>
        <taxon>Verrucomicrobiota</taxon>
        <taxon>Verrucomicrobiia</taxon>
        <taxon>Verrucomicrobiales</taxon>
        <taxon>Verrucomicrobiaceae</taxon>
        <taxon>Haloferula</taxon>
    </lineage>
</organism>
<evidence type="ECO:0000313" key="7">
    <source>
        <dbReference type="Proteomes" id="UP001374893"/>
    </source>
</evidence>
<evidence type="ECO:0000259" key="5">
    <source>
        <dbReference type="Pfam" id="PF07635"/>
    </source>
</evidence>
<dbReference type="SUPFAM" id="SSF46626">
    <property type="entry name" value="Cytochrome c"/>
    <property type="match status" value="1"/>
</dbReference>
<feature type="domain" description="DUF1588" evidence="3">
    <location>
        <begin position="619"/>
        <end position="714"/>
    </location>
</feature>
<dbReference type="Pfam" id="PF07627">
    <property type="entry name" value="PSCyt3"/>
    <property type="match status" value="1"/>
</dbReference>
<feature type="domain" description="DUF1585" evidence="2">
    <location>
        <begin position="768"/>
        <end position="836"/>
    </location>
</feature>
<evidence type="ECO:0000259" key="2">
    <source>
        <dbReference type="Pfam" id="PF07624"/>
    </source>
</evidence>
<evidence type="ECO:0000256" key="1">
    <source>
        <dbReference type="SAM" id="SignalP"/>
    </source>
</evidence>
<feature type="domain" description="Cytochrome C Planctomycete-type" evidence="5">
    <location>
        <begin position="47"/>
        <end position="93"/>
    </location>
</feature>
<reference evidence="6 7" key="1">
    <citation type="submission" date="2021-06" db="EMBL/GenBank/DDBJ databases">
        <title>Complete genome of Haloferula helveola possessing various polysaccharide degrading enzymes.</title>
        <authorList>
            <person name="Takami H."/>
            <person name="Huang C."/>
            <person name="Hamasaki K."/>
        </authorList>
    </citation>
    <scope>NUCLEOTIDE SEQUENCE [LARGE SCALE GENOMIC DNA]</scope>
    <source>
        <strain evidence="6 7">CN-1</strain>
    </source>
</reference>
<proteinExistence type="predicted"/>
<feature type="chain" id="PRO_5045271953" description="Haem-binding domain-containing protein" evidence="1">
    <location>
        <begin position="23"/>
        <end position="840"/>
    </location>
</feature>
<feature type="domain" description="DUF1592" evidence="4">
    <location>
        <begin position="363"/>
        <end position="493"/>
    </location>
</feature>
<gene>
    <name evidence="6" type="ORF">HAHE_07830</name>
</gene>
<accession>A0ABM7RGN4</accession>
<dbReference type="EMBL" id="AP024702">
    <property type="protein sequence ID" value="BCX46875.1"/>
    <property type="molecule type" value="Genomic_DNA"/>
</dbReference>
<dbReference type="Pfam" id="PF07624">
    <property type="entry name" value="PSD2"/>
    <property type="match status" value="1"/>
</dbReference>
<evidence type="ECO:0000259" key="4">
    <source>
        <dbReference type="Pfam" id="PF07631"/>
    </source>
</evidence>
<evidence type="ECO:0000259" key="3">
    <source>
        <dbReference type="Pfam" id="PF07627"/>
    </source>
</evidence>
<dbReference type="Pfam" id="PF07635">
    <property type="entry name" value="PSCyt1"/>
    <property type="match status" value="1"/>
</dbReference>
<evidence type="ECO:0008006" key="8">
    <source>
        <dbReference type="Google" id="ProtNLM"/>
    </source>
</evidence>
<keyword evidence="1" id="KW-0732">Signal</keyword>
<dbReference type="InterPro" id="IPR013042">
    <property type="entry name" value="DUF1592"/>
</dbReference>
<keyword evidence="7" id="KW-1185">Reference proteome</keyword>
<feature type="signal peptide" evidence="1">
    <location>
        <begin position="1"/>
        <end position="22"/>
    </location>
</feature>
<dbReference type="InterPro" id="IPR013039">
    <property type="entry name" value="DUF1588"/>
</dbReference>
<name>A0ABM7RGN4_9BACT</name>
<dbReference type="Proteomes" id="UP001374893">
    <property type="component" value="Chromosome"/>
</dbReference>
<dbReference type="InterPro" id="IPR011429">
    <property type="entry name" value="Cyt_c_Planctomycete-type"/>
</dbReference>
<dbReference type="InterPro" id="IPR036909">
    <property type="entry name" value="Cyt_c-like_dom_sf"/>
</dbReference>
<dbReference type="Pfam" id="PF07631">
    <property type="entry name" value="PSD4"/>
    <property type="match status" value="1"/>
</dbReference>
<protein>
    <recommendedName>
        <fullName evidence="8">Haem-binding domain-containing protein</fullName>
    </recommendedName>
</protein>
<evidence type="ECO:0000313" key="6">
    <source>
        <dbReference type="EMBL" id="BCX46875.1"/>
    </source>
</evidence>
<dbReference type="InterPro" id="IPR011478">
    <property type="entry name" value="DUF1585"/>
</dbReference>
<sequence>MHPMRSFSASLLIAGLCSVAPGAEPAGGADYEFKVPPHAEELLDIYCYECHDSGLKKGGIRFDNLGDLNQGARLDLLNNALEQVYSGEMPPKDGDQPTDEEREKLAQWIWGELKVFNASKLEDKLRYYKYGNYVDHDQLFSGEIGEAPFTKARRWRINELIYQERVNDVLELEGRARQSAFYGVVKPFNLPQESGVRYYDTEIVEGGQFLTLMSNAKWIVDKQLRQALLESGHFQYPEDYQSVLDKKVQGKEAGQILRKYPDEKWNLKTTPEPFTRVVMEEGESSDEILSGAITHQFRVALQRDPDAAELAEYLAFMRETIRVGDKVSALKKMMVSVLMEPEFLYRNEFGGGEADEHGRRMLTPREGSYAIAYALTDRIPDPALVEAAHSGKLNERVDYEREVRRLLADESIEKPRILRFFQDYFGYTKIYDVFKDEERFVGAYNPHRVVSTSYIYRVPGKVSKEADLLVQWVLERDKDVFETLLTTDKFFVHHSGDNEEMRKRTEQAQIFYSNLRKIWVGTRGRDKKDYAKIVEELGLSNGYLGPAKDGKKRSFNRKFGIDMEMAETIFGKDGSRRKDSDATYPPLLGEAVDHSPKMYNFDYTLWDYPVEQPFKVENRIGMLTHPAWLVAHSHNAATDPILRGKWVREKLLGGFVRDVPITVDAKVPEDPHSTLRERFAVTEESKCWQCHEKMNPLGYPFESYDDFGRFRTEEAIEYPENILETERVIARSEHGTMTRMMVNHYKTKPVDPSGYLEGTGDESLDGPVKDVPDMINRLAKSDRVRQVFIRNVFRYFMGRNETPADSKTLIAADKAYLDSGGSFRELMVSILTSDSFIYRK</sequence>